<reference evidence="1 2" key="1">
    <citation type="submission" date="2019-03" db="EMBL/GenBank/DDBJ databases">
        <title>Genomic Encyclopedia of Type Strains, Phase III (KMG-III): the genomes of soil and plant-associated and newly described type strains.</title>
        <authorList>
            <person name="Whitman W."/>
        </authorList>
    </citation>
    <scope>NUCLEOTIDE SEQUENCE [LARGE SCALE GENOMIC DNA]</scope>
    <source>
        <strain evidence="1 2">LMG 29544</strain>
    </source>
</reference>
<name>A0A4R8LG35_9BURK</name>
<organism evidence="1 2">
    <name type="scientific">Paraburkholderia rhizosphaerae</name>
    <dbReference type="NCBI Taxonomy" id="480658"/>
    <lineage>
        <taxon>Bacteria</taxon>
        <taxon>Pseudomonadati</taxon>
        <taxon>Pseudomonadota</taxon>
        <taxon>Betaproteobacteria</taxon>
        <taxon>Burkholderiales</taxon>
        <taxon>Burkholderiaceae</taxon>
        <taxon>Paraburkholderia</taxon>
    </lineage>
</organism>
<dbReference type="Proteomes" id="UP000295509">
    <property type="component" value="Unassembled WGS sequence"/>
</dbReference>
<evidence type="ECO:0008006" key="3">
    <source>
        <dbReference type="Google" id="ProtNLM"/>
    </source>
</evidence>
<proteinExistence type="predicted"/>
<keyword evidence="2" id="KW-1185">Reference proteome</keyword>
<dbReference type="AlphaFoldDB" id="A0A4R8LG35"/>
<dbReference type="SUPFAM" id="SSF53474">
    <property type="entry name" value="alpha/beta-Hydrolases"/>
    <property type="match status" value="1"/>
</dbReference>
<evidence type="ECO:0000313" key="1">
    <source>
        <dbReference type="EMBL" id="TDY42082.1"/>
    </source>
</evidence>
<dbReference type="EMBL" id="SORE01000023">
    <property type="protein sequence ID" value="TDY42082.1"/>
    <property type="molecule type" value="Genomic_DNA"/>
</dbReference>
<sequence length="289" mass="31134">MKRFEPVTVPPSAANASRTMRRIAVWVVTALLLLTLANRARAAGQIVQVALDERASISYLLTQKDDSQPQWVLVMFAGSEGRLDLRMDDDGSLHLREKNNFLVRTRTLFADDHFATALVDAPSDQPGGYSDAFRASARHAQDVARVAADLRARFPVARLVLIGTSRGTISSAFVGRALPDTWDAVVHTSTLSSPARGQATPLIGFDYGAIAARQLFVHHVDDACFLCSFAAAQRIAQSGGYPLIAVHGGDVRSGPCEARSHHGFFGKDDAVVAAIKAWISSGVSPKEIE</sequence>
<accession>A0A4R8LG35</accession>
<dbReference type="RefSeq" id="WP_243849725.1">
    <property type="nucleotide sequence ID" value="NZ_JBHLUW010000062.1"/>
</dbReference>
<protein>
    <recommendedName>
        <fullName evidence="3">Alpha/beta hydrolase family protein</fullName>
    </recommendedName>
</protein>
<dbReference type="InterPro" id="IPR029058">
    <property type="entry name" value="AB_hydrolase_fold"/>
</dbReference>
<comment type="caution">
    <text evidence="1">The sequence shown here is derived from an EMBL/GenBank/DDBJ whole genome shotgun (WGS) entry which is preliminary data.</text>
</comment>
<gene>
    <name evidence="1" type="ORF">BX592_12368</name>
</gene>
<dbReference type="Gene3D" id="3.40.50.1820">
    <property type="entry name" value="alpha/beta hydrolase"/>
    <property type="match status" value="1"/>
</dbReference>
<evidence type="ECO:0000313" key="2">
    <source>
        <dbReference type="Proteomes" id="UP000295509"/>
    </source>
</evidence>